<keyword evidence="2" id="KW-0040">ANK repeat</keyword>
<organism evidence="5 6">
    <name type="scientific">Scytalidium lignicola</name>
    <name type="common">Hyphomycete</name>
    <dbReference type="NCBI Taxonomy" id="5539"/>
    <lineage>
        <taxon>Eukaryota</taxon>
        <taxon>Fungi</taxon>
        <taxon>Dikarya</taxon>
        <taxon>Ascomycota</taxon>
        <taxon>Pezizomycotina</taxon>
        <taxon>Leotiomycetes</taxon>
        <taxon>Leotiomycetes incertae sedis</taxon>
        <taxon>Scytalidium</taxon>
    </lineage>
</organism>
<dbReference type="PROSITE" id="PS50297">
    <property type="entry name" value="ANK_REP_REGION"/>
    <property type="match status" value="2"/>
</dbReference>
<dbReference type="SMART" id="SM00248">
    <property type="entry name" value="ANK"/>
    <property type="match status" value="3"/>
</dbReference>
<gene>
    <name evidence="5" type="ORF">B7463_g12105</name>
</gene>
<evidence type="ECO:0000256" key="3">
    <source>
        <dbReference type="SAM" id="MobiDB-lite"/>
    </source>
</evidence>
<dbReference type="InterPro" id="IPR029058">
    <property type="entry name" value="AB_hydrolase_fold"/>
</dbReference>
<dbReference type="Proteomes" id="UP000258309">
    <property type="component" value="Unassembled WGS sequence"/>
</dbReference>
<dbReference type="InterPro" id="IPR056884">
    <property type="entry name" value="NPHP3-like_N"/>
</dbReference>
<dbReference type="SUPFAM" id="SSF53474">
    <property type="entry name" value="alpha/beta-Hydrolases"/>
    <property type="match status" value="1"/>
</dbReference>
<feature type="region of interest" description="Disordered" evidence="3">
    <location>
        <begin position="1337"/>
        <end position="1358"/>
    </location>
</feature>
<dbReference type="Gene3D" id="1.25.40.20">
    <property type="entry name" value="Ankyrin repeat-containing domain"/>
    <property type="match status" value="1"/>
</dbReference>
<dbReference type="InterPro" id="IPR027417">
    <property type="entry name" value="P-loop_NTPase"/>
</dbReference>
<keyword evidence="6" id="KW-1185">Reference proteome</keyword>
<evidence type="ECO:0000313" key="6">
    <source>
        <dbReference type="Proteomes" id="UP000258309"/>
    </source>
</evidence>
<dbReference type="PROSITE" id="PS50088">
    <property type="entry name" value="ANK_REPEAT"/>
    <property type="match status" value="2"/>
</dbReference>
<feature type="repeat" description="ANK" evidence="2">
    <location>
        <begin position="1119"/>
        <end position="1148"/>
    </location>
</feature>
<evidence type="ECO:0000256" key="2">
    <source>
        <dbReference type="PROSITE-ProRule" id="PRU00023"/>
    </source>
</evidence>
<dbReference type="EMBL" id="NCSJ02000482">
    <property type="protein sequence ID" value="RFU24235.1"/>
    <property type="molecule type" value="Genomic_DNA"/>
</dbReference>
<dbReference type="Gene3D" id="1.25.40.10">
    <property type="entry name" value="Tetratricopeptide repeat domain"/>
    <property type="match status" value="1"/>
</dbReference>
<dbReference type="InterPro" id="IPR011990">
    <property type="entry name" value="TPR-like_helical_dom_sf"/>
</dbReference>
<protein>
    <recommendedName>
        <fullName evidence="4">Nephrocystin 3-like N-terminal domain-containing protein</fullName>
    </recommendedName>
</protein>
<feature type="repeat" description="ANK" evidence="2">
    <location>
        <begin position="1083"/>
        <end position="1115"/>
    </location>
</feature>
<keyword evidence="1" id="KW-0677">Repeat</keyword>
<evidence type="ECO:0000259" key="4">
    <source>
        <dbReference type="Pfam" id="PF24883"/>
    </source>
</evidence>
<feature type="non-terminal residue" evidence="5">
    <location>
        <position position="1"/>
    </location>
</feature>
<dbReference type="InterPro" id="IPR036770">
    <property type="entry name" value="Ankyrin_rpt-contain_sf"/>
</dbReference>
<dbReference type="Gene3D" id="3.40.50.1820">
    <property type="entry name" value="alpha/beta hydrolase"/>
    <property type="match status" value="1"/>
</dbReference>
<feature type="non-terminal residue" evidence="5">
    <location>
        <position position="1358"/>
    </location>
</feature>
<dbReference type="Pfam" id="PF24883">
    <property type="entry name" value="NPHP3_N"/>
    <property type="match status" value="2"/>
</dbReference>
<dbReference type="PANTHER" id="PTHR10039:SF17">
    <property type="entry name" value="FUNGAL STAND N-TERMINAL GOODBYE DOMAIN-CONTAINING PROTEIN-RELATED"/>
    <property type="match status" value="1"/>
</dbReference>
<dbReference type="SUPFAM" id="SSF48452">
    <property type="entry name" value="TPR-like"/>
    <property type="match status" value="1"/>
</dbReference>
<proteinExistence type="predicted"/>
<feature type="domain" description="Nephrocystin 3-like N-terminal" evidence="4">
    <location>
        <begin position="345"/>
        <end position="432"/>
    </location>
</feature>
<dbReference type="InterPro" id="IPR002110">
    <property type="entry name" value="Ankyrin_rpt"/>
</dbReference>
<dbReference type="SUPFAM" id="SSF48403">
    <property type="entry name" value="Ankyrin repeat"/>
    <property type="match status" value="1"/>
</dbReference>
<reference evidence="5 6" key="1">
    <citation type="submission" date="2018-05" db="EMBL/GenBank/DDBJ databases">
        <title>Draft genome sequence of Scytalidium lignicola DSM 105466, a ubiquitous saprotrophic fungus.</title>
        <authorList>
            <person name="Buettner E."/>
            <person name="Gebauer A.M."/>
            <person name="Hofrichter M."/>
            <person name="Liers C."/>
            <person name="Kellner H."/>
        </authorList>
    </citation>
    <scope>NUCLEOTIDE SEQUENCE [LARGE SCALE GENOMIC DNA]</scope>
    <source>
        <strain evidence="5 6">DSM 105466</strain>
    </source>
</reference>
<dbReference type="Pfam" id="PF13424">
    <property type="entry name" value="TPR_12"/>
    <property type="match status" value="1"/>
</dbReference>
<name>A0A3E2GSU2_SCYLI</name>
<dbReference type="PANTHER" id="PTHR10039">
    <property type="entry name" value="AMELOGENIN"/>
    <property type="match status" value="1"/>
</dbReference>
<sequence length="1358" mass="152584">MPRWHSRLFRHPAGAHNAASASSSPTTSTASLPRKAFPCGIKLLHSAENSVVDIIFIHGLTGDREKTWTAKGATAPWPQSLLPAKIPNARVLTFGYDAYVADWRGMVSMNRIGDHSMNLLTAVATCREEDDTNNRPIIFVCHSLGGLVCEDALVKARQRREKHLKSILACTRGIIFLGTPHHGSGLAKWAELVARSIGLVKQTNTQILEVLQGESEVLARIQDSFHTMIKAGREDGLRPIEITCFFEELPLPGVGVVVPSHSAILPGYVPIGIHSTHIGMTKFERGDDPGFTAVAGELRRWVKETITYSKTVVPDAVAAQKLQLVGGSSDFIHSQVKKSQYKKQSWFWKSPEYEVWRSNEGSQFLWCTGKPATGKSSIATTLVSDLSKERIYSESVAHFFFQTPVEGNASPFIPGLVVCSIMAQLLHTRYNLTAIHDHAVWFGHNEYEILLKAFICTVNINRIYEEEQIRYSGEGSNGGYVSPELSRATSALRSLSEDDLWKILTSFVHASAGHSIYIVIDGVESMLTEDQSRLLRNLRDLWSSVQAKSSPSLKILITSRPQVKMQVLLNGLAYIDQDKEYKDETVESLLEAECRSVIGSFFYSARDGERETSHQHMLQTLLHEILAHKPELYPHFQGAYRRLRAASEDHITWSYTDLKEVFIGIMNACEKSLQIFFLIDALDESDQTELRDVLLLLKEGSKASTCVVKILLASRPNETISRALTGTFHVILEHENKQDIASLVDTKLAFLREPDDTSLFEWTSKYLNEHAQGVFLWVSLITQELDHWAEGGYSEAEIKDMLAEHQPNVVTEAKEMLGWTCYTERPLTAIELRDIIAISSRPDRTSIMSVNTFETSKLRRLGDLRKRIRRNCGDLLEIKKQGSLPQPQCNFQSVDVDPQDVVQLLHQTAREFLIRPDKIAQPFDIDDRSANNTIGLVCAHYIKVSLATDHDPVNGTTLPRCTEYWTIDHYTQLLERLEIRPLLHYALKYLPYHLSCIPRSDSQAWSLINDYFHHVKRRDGFVWYLLQEWFERLEFPKTPASSSESSMQFRIASLVAGIKYKRLGAVRALSEVQRDLDYIDHHTNHTALQMAASCGDTSTIEFLINNGASVNFHGGYFGTALQAAAYHGHSEVVTILLDRGADPNSEAGFWGTAFLGAACAGHENIAKNLFDHGSDTYSTPELFERLSADPGQLDIVGRSSISVFSAIIGSDHPDTLSIMANLALTYSNQGRWKEAEELQVQVIEMTKKMLGEEHPNTLASIANLAFTYSNQGRQKEAEDLEEQVMEMRKRVLGEGHPDTLISMANLAFTWKSQSRNYEALKLMKECLELRQQRLGENHPDTVSSRDTLKEWEQNGISV</sequence>
<dbReference type="OrthoDB" id="427518at2759"/>
<evidence type="ECO:0000313" key="5">
    <source>
        <dbReference type="EMBL" id="RFU24235.1"/>
    </source>
</evidence>
<evidence type="ECO:0000256" key="1">
    <source>
        <dbReference type="ARBA" id="ARBA00022737"/>
    </source>
</evidence>
<comment type="caution">
    <text evidence="5">The sequence shown here is derived from an EMBL/GenBank/DDBJ whole genome shotgun (WGS) entry which is preliminary data.</text>
</comment>
<dbReference type="OMA" id="ACAGHEN"/>
<dbReference type="Pfam" id="PF12796">
    <property type="entry name" value="Ank_2"/>
    <property type="match status" value="1"/>
</dbReference>
<accession>A0A3E2GSU2</accession>
<dbReference type="STRING" id="5539.A0A3E2GSU2"/>
<dbReference type="Gene3D" id="3.40.50.300">
    <property type="entry name" value="P-loop containing nucleotide triphosphate hydrolases"/>
    <property type="match status" value="1"/>
</dbReference>
<feature type="domain" description="Nephrocystin 3-like N-terminal" evidence="4">
    <location>
        <begin position="590"/>
        <end position="715"/>
    </location>
</feature>
<dbReference type="Pfam" id="PF13374">
    <property type="entry name" value="TPR_10"/>
    <property type="match status" value="1"/>
</dbReference>